<evidence type="ECO:0000256" key="4">
    <source>
        <dbReference type="ARBA" id="ARBA00023172"/>
    </source>
</evidence>
<dbReference type="PROSITE" id="PS51898">
    <property type="entry name" value="TYR_RECOMBINASE"/>
    <property type="match status" value="1"/>
</dbReference>
<comment type="caution">
    <text evidence="7">The sequence shown here is derived from an EMBL/GenBank/DDBJ whole genome shotgun (WGS) entry which is preliminary data.</text>
</comment>
<dbReference type="Gene3D" id="3.30.160.390">
    <property type="entry name" value="Integrase, DNA-binding domain"/>
    <property type="match status" value="1"/>
</dbReference>
<dbReference type="InterPro" id="IPR050808">
    <property type="entry name" value="Phage_Integrase"/>
</dbReference>
<comment type="similarity">
    <text evidence="1">Belongs to the 'phage' integrase family.</text>
</comment>
<gene>
    <name evidence="7" type="ORF">FHS83_000916</name>
</gene>
<dbReference type="Pfam" id="PF00589">
    <property type="entry name" value="Phage_integrase"/>
    <property type="match status" value="1"/>
</dbReference>
<protein>
    <submittedName>
        <fullName evidence="7">Integrase</fullName>
    </submittedName>
</protein>
<evidence type="ECO:0000256" key="2">
    <source>
        <dbReference type="ARBA" id="ARBA00022908"/>
    </source>
</evidence>
<dbReference type="InterPro" id="IPR010998">
    <property type="entry name" value="Integrase_recombinase_N"/>
</dbReference>
<evidence type="ECO:0000313" key="7">
    <source>
        <dbReference type="EMBL" id="NIK87598.1"/>
    </source>
</evidence>
<dbReference type="Gene3D" id="1.10.443.10">
    <property type="entry name" value="Intergrase catalytic core"/>
    <property type="match status" value="1"/>
</dbReference>
<dbReference type="Gene3D" id="1.10.150.130">
    <property type="match status" value="1"/>
</dbReference>
<evidence type="ECO:0000256" key="3">
    <source>
        <dbReference type="ARBA" id="ARBA00023125"/>
    </source>
</evidence>
<dbReference type="InterPro" id="IPR004107">
    <property type="entry name" value="Integrase_SAM-like_N"/>
</dbReference>
<dbReference type="InterPro" id="IPR025166">
    <property type="entry name" value="Integrase_DNA_bind_dom"/>
</dbReference>
<dbReference type="InterPro" id="IPR011010">
    <property type="entry name" value="DNA_brk_join_enz"/>
</dbReference>
<dbReference type="SUPFAM" id="SSF56349">
    <property type="entry name" value="DNA breaking-rejoining enzymes"/>
    <property type="match status" value="1"/>
</dbReference>
<dbReference type="RefSeq" id="WP_167081356.1">
    <property type="nucleotide sequence ID" value="NZ_BAAADC010000001.1"/>
</dbReference>
<organism evidence="7 8">
    <name type="scientific">Rhizomicrobium palustre</name>
    <dbReference type="NCBI Taxonomy" id="189966"/>
    <lineage>
        <taxon>Bacteria</taxon>
        <taxon>Pseudomonadati</taxon>
        <taxon>Pseudomonadota</taxon>
        <taxon>Alphaproteobacteria</taxon>
        <taxon>Micropepsales</taxon>
        <taxon>Micropepsaceae</taxon>
        <taxon>Rhizomicrobium</taxon>
    </lineage>
</organism>
<dbReference type="AlphaFoldDB" id="A0A846MVL9"/>
<dbReference type="InterPro" id="IPR013762">
    <property type="entry name" value="Integrase-like_cat_sf"/>
</dbReference>
<accession>A0A846MVL9</accession>
<keyword evidence="8" id="KW-1185">Reference proteome</keyword>
<evidence type="ECO:0000256" key="5">
    <source>
        <dbReference type="SAM" id="MobiDB-lite"/>
    </source>
</evidence>
<keyword evidence="3" id="KW-0238">DNA-binding</keyword>
<proteinExistence type="inferred from homology"/>
<dbReference type="GO" id="GO:0003677">
    <property type="term" value="F:DNA binding"/>
    <property type="evidence" value="ECO:0007669"/>
    <property type="project" value="UniProtKB-KW"/>
</dbReference>
<feature type="region of interest" description="Disordered" evidence="5">
    <location>
        <begin position="152"/>
        <end position="172"/>
    </location>
</feature>
<dbReference type="Pfam" id="PF14659">
    <property type="entry name" value="Phage_int_SAM_3"/>
    <property type="match status" value="1"/>
</dbReference>
<name>A0A846MVL9_9PROT</name>
<dbReference type="GO" id="GO:0006310">
    <property type="term" value="P:DNA recombination"/>
    <property type="evidence" value="ECO:0007669"/>
    <property type="project" value="UniProtKB-KW"/>
</dbReference>
<dbReference type="Pfam" id="PF13356">
    <property type="entry name" value="Arm-DNA-bind_3"/>
    <property type="match status" value="1"/>
</dbReference>
<keyword evidence="2" id="KW-0229">DNA integration</keyword>
<evidence type="ECO:0000313" key="8">
    <source>
        <dbReference type="Proteomes" id="UP000570514"/>
    </source>
</evidence>
<evidence type="ECO:0000256" key="1">
    <source>
        <dbReference type="ARBA" id="ARBA00008857"/>
    </source>
</evidence>
<dbReference type="Proteomes" id="UP000570514">
    <property type="component" value="Unassembled WGS sequence"/>
</dbReference>
<dbReference type="GO" id="GO:0015074">
    <property type="term" value="P:DNA integration"/>
    <property type="evidence" value="ECO:0007669"/>
    <property type="project" value="UniProtKB-KW"/>
</dbReference>
<evidence type="ECO:0000259" key="6">
    <source>
        <dbReference type="PROSITE" id="PS51898"/>
    </source>
</evidence>
<dbReference type="InterPro" id="IPR038488">
    <property type="entry name" value="Integrase_DNA-bd_sf"/>
</dbReference>
<dbReference type="CDD" id="cd00796">
    <property type="entry name" value="INT_Rci_Hp1_C"/>
    <property type="match status" value="1"/>
</dbReference>
<keyword evidence="4" id="KW-0233">DNA recombination</keyword>
<dbReference type="PANTHER" id="PTHR30629">
    <property type="entry name" value="PROPHAGE INTEGRASE"/>
    <property type="match status" value="1"/>
</dbReference>
<feature type="domain" description="Tyr recombinase" evidence="6">
    <location>
        <begin position="208"/>
        <end position="383"/>
    </location>
</feature>
<dbReference type="EMBL" id="JAASRM010000001">
    <property type="protein sequence ID" value="NIK87598.1"/>
    <property type="molecule type" value="Genomic_DNA"/>
</dbReference>
<reference evidence="7 8" key="1">
    <citation type="submission" date="2020-03" db="EMBL/GenBank/DDBJ databases">
        <title>Genomic Encyclopedia of Type Strains, Phase IV (KMG-IV): sequencing the most valuable type-strain genomes for metagenomic binning, comparative biology and taxonomic classification.</title>
        <authorList>
            <person name="Goeker M."/>
        </authorList>
    </citation>
    <scope>NUCLEOTIDE SEQUENCE [LARGE SCALE GENOMIC DNA]</scope>
    <source>
        <strain evidence="7 8">DSM 19867</strain>
    </source>
</reference>
<sequence length="411" mass="45075">MVDAFQSTPTEHEAFLFDDQMPGFGIRKMPSGVSSWIIQYRNSYGRTRRMTLGRVGVLAPDQARLLAKDKLTATAHGSDPSAERTAARKAITVTELCDQYLEAAEGRFKESTLLVDRSRIECHVKPLLGTRAVASLTALDIEKFLRDVEAGRGSRQRKKVGRGGRTTGGQGVASRTVSMLGTILQRAVRDGILPTNPVRGVKRPKDKIRKPPFSFEALARVGTALREAQASGESETAIAAIHLLALTGLRRMEALSLRWEEVDFKARCLRLSDTKTGPQIRPIGRAALDLLNSLPRYKTQPYVFPSRTEEGHFIGLPHFWDRMAKRAGVKGVTLHGLRHWFASAAAELNYSELTIAGLLGHSIKSVTARYATAPDSALLSAADRTAQSIGRLLGGSLPESNVIDLERNRTQ</sequence>
<dbReference type="PANTHER" id="PTHR30629:SF2">
    <property type="entry name" value="PROPHAGE INTEGRASE INTS-RELATED"/>
    <property type="match status" value="1"/>
</dbReference>
<dbReference type="InterPro" id="IPR002104">
    <property type="entry name" value="Integrase_catalytic"/>
</dbReference>